<dbReference type="PANTHER" id="PTHR30033">
    <property type="entry name" value="FLAGELLAR HOOK-ASSOCIATED PROTEIN 1"/>
    <property type="match status" value="1"/>
</dbReference>
<dbReference type="InterPro" id="IPR010930">
    <property type="entry name" value="Flg_bb/hook_C_dom"/>
</dbReference>
<dbReference type="EMBL" id="LSZO01000157">
    <property type="protein sequence ID" value="KXU38030.1"/>
    <property type="molecule type" value="Genomic_DNA"/>
</dbReference>
<dbReference type="PANTHER" id="PTHR30033:SF1">
    <property type="entry name" value="FLAGELLAR HOOK-ASSOCIATED PROTEIN 1"/>
    <property type="match status" value="1"/>
</dbReference>
<feature type="domain" description="Flagellar hook-associated protein FlgK helical" evidence="9">
    <location>
        <begin position="90"/>
        <end position="318"/>
    </location>
</feature>
<name>A0A139SU94_9GAMM</name>
<sequence length="654" mass="69509">MSNLIHIGQSGLAASRGHLNVAGHNISNAHTPGFSRQQALQASRGEMGTSMGSGTRLTDIRRHYNEYLTCAQRSSTSLATEASTYLAQISAIDGLLADAPSSISGGLQQFFSALQAASKNPAGLPERQGILSEAEALARRFNAIDSQLAEQAKQCHQQMRDVAGEINRLSTQIAALNQSIASSGEASPDLLDARDEALRQLSGFIGISTVKQDNGSVNVLTASGAPLVLGHQANQLEVVPAQGDPQRFEVHLLEGGERRNIGGQISGGELGGLIRHSLEALEPARRAIGRMALVLGQEVNRQLAAGLNLNGEAGKGLFADCNTQELAELRVKAHASNSAARPQLHIQDARLLGTQDVQLEFDGSRYRARLEDGTPLNVTINAAGDLTFTDAEGRDLGFTVAPGFPPPAAGDRFTLQPTARGAADINACLKNPAELALAAPLRSQADEGNKGSASISAPELLSRLDLPELSSHLPLTLRWNEQAKGFDLPAGAKLSRINPGDFQDGQENRYELQLSDGSRLQFSLSGHPKNGDKFEIAINQGGIKDNRNALKLADLQKKSIVGVDSRRPDSGASLAGSYGELLMQVGSKTAQARQDHEACGLILQQTTNNRNSVSAVDIDEEGANLLRYQQHYAAAAQVIQVARDLFDSLLASLR</sequence>
<evidence type="ECO:0000256" key="1">
    <source>
        <dbReference type="ARBA" id="ARBA00004365"/>
    </source>
</evidence>
<comment type="subcellular location">
    <subcellularLocation>
        <location evidence="1">Bacterial flagellum</location>
    </subcellularLocation>
    <subcellularLocation>
        <location evidence="2">Secreted</location>
    </subcellularLocation>
</comment>
<dbReference type="Pfam" id="PF22638">
    <property type="entry name" value="FlgK_D1"/>
    <property type="match status" value="1"/>
</dbReference>
<proteinExistence type="inferred from homology"/>
<evidence type="ECO:0000259" key="8">
    <source>
        <dbReference type="Pfam" id="PF06429"/>
    </source>
</evidence>
<keyword evidence="11" id="KW-1185">Reference proteome</keyword>
<dbReference type="PRINTS" id="PR01005">
    <property type="entry name" value="FLGHOOKAP1"/>
</dbReference>
<dbReference type="InterPro" id="IPR002371">
    <property type="entry name" value="FlgK"/>
</dbReference>
<dbReference type="SUPFAM" id="SSF64518">
    <property type="entry name" value="Phase 1 flagellin"/>
    <property type="match status" value="1"/>
</dbReference>
<dbReference type="GO" id="GO:0005576">
    <property type="term" value="C:extracellular region"/>
    <property type="evidence" value="ECO:0007669"/>
    <property type="project" value="UniProtKB-SubCell"/>
</dbReference>
<dbReference type="InterPro" id="IPR053927">
    <property type="entry name" value="FlgK_helical"/>
</dbReference>
<comment type="caution">
    <text evidence="10">The sequence shown here is derived from an EMBL/GenBank/DDBJ whole genome shotgun (WGS) entry which is preliminary data.</text>
</comment>
<dbReference type="Proteomes" id="UP000072660">
    <property type="component" value="Unassembled WGS sequence"/>
</dbReference>
<feature type="compositionally biased region" description="Polar residues" evidence="7">
    <location>
        <begin position="25"/>
        <end position="41"/>
    </location>
</feature>
<dbReference type="RefSeq" id="WP_068390351.1">
    <property type="nucleotide sequence ID" value="NZ_LSZO01000157.1"/>
</dbReference>
<keyword evidence="5" id="KW-0964">Secreted</keyword>
<keyword evidence="6" id="KW-0975">Bacterial flagellum</keyword>
<reference evidence="10 11" key="1">
    <citation type="submission" date="2016-02" db="EMBL/GenBank/DDBJ databases">
        <authorList>
            <person name="Wen L."/>
            <person name="He K."/>
            <person name="Yang H."/>
        </authorList>
    </citation>
    <scope>NUCLEOTIDE SEQUENCE [LARGE SCALE GENOMIC DNA]</scope>
    <source>
        <strain evidence="10 11">CV58</strain>
    </source>
</reference>
<evidence type="ECO:0000313" key="11">
    <source>
        <dbReference type="Proteomes" id="UP000072660"/>
    </source>
</evidence>
<protein>
    <recommendedName>
        <fullName evidence="4">Flagellar hook-associated protein 1</fullName>
    </recommendedName>
</protein>
<comment type="similarity">
    <text evidence="3">Belongs to the flagella basal body rod proteins family.</text>
</comment>
<dbReference type="GO" id="GO:0009424">
    <property type="term" value="C:bacterial-type flagellum hook"/>
    <property type="evidence" value="ECO:0007669"/>
    <property type="project" value="InterPro"/>
</dbReference>
<dbReference type="OrthoDB" id="9802553at2"/>
<evidence type="ECO:0000256" key="6">
    <source>
        <dbReference type="ARBA" id="ARBA00023143"/>
    </source>
</evidence>
<feature type="region of interest" description="Disordered" evidence="7">
    <location>
        <begin position="24"/>
        <end position="55"/>
    </location>
</feature>
<gene>
    <name evidence="10" type="ORF">AXE65_00485</name>
</gene>
<feature type="domain" description="Flagellar basal-body/hook protein C-terminal" evidence="8">
    <location>
        <begin position="613"/>
        <end position="650"/>
    </location>
</feature>
<accession>A0A139SU94</accession>
<dbReference type="NCBIfam" id="TIGR02492">
    <property type="entry name" value="flgK_ends"/>
    <property type="match status" value="1"/>
</dbReference>
<evidence type="ECO:0000256" key="3">
    <source>
        <dbReference type="ARBA" id="ARBA00009677"/>
    </source>
</evidence>
<evidence type="ECO:0000313" key="10">
    <source>
        <dbReference type="EMBL" id="KXU38030.1"/>
    </source>
</evidence>
<dbReference type="GO" id="GO:0044780">
    <property type="term" value="P:bacterial-type flagellum assembly"/>
    <property type="evidence" value="ECO:0007669"/>
    <property type="project" value="InterPro"/>
</dbReference>
<dbReference type="Pfam" id="PF06429">
    <property type="entry name" value="Flg_bbr_C"/>
    <property type="match status" value="1"/>
</dbReference>
<evidence type="ECO:0000256" key="2">
    <source>
        <dbReference type="ARBA" id="ARBA00004613"/>
    </source>
</evidence>
<dbReference type="AlphaFoldDB" id="A0A139SU94"/>
<evidence type="ECO:0000256" key="7">
    <source>
        <dbReference type="SAM" id="MobiDB-lite"/>
    </source>
</evidence>
<evidence type="ECO:0000259" key="9">
    <source>
        <dbReference type="Pfam" id="PF22638"/>
    </source>
</evidence>
<evidence type="ECO:0000256" key="4">
    <source>
        <dbReference type="ARBA" id="ARBA00016244"/>
    </source>
</evidence>
<organism evidence="10 11">
    <name type="scientific">Ventosimonas gracilis</name>
    <dbReference type="NCBI Taxonomy" id="1680762"/>
    <lineage>
        <taxon>Bacteria</taxon>
        <taxon>Pseudomonadati</taxon>
        <taxon>Pseudomonadota</taxon>
        <taxon>Gammaproteobacteria</taxon>
        <taxon>Pseudomonadales</taxon>
        <taxon>Ventosimonadaceae</taxon>
        <taxon>Ventosimonas</taxon>
    </lineage>
</organism>
<dbReference type="GO" id="GO:0005198">
    <property type="term" value="F:structural molecule activity"/>
    <property type="evidence" value="ECO:0007669"/>
    <property type="project" value="InterPro"/>
</dbReference>
<evidence type="ECO:0000256" key="5">
    <source>
        <dbReference type="ARBA" id="ARBA00022525"/>
    </source>
</evidence>